<proteinExistence type="predicted"/>
<feature type="compositionally biased region" description="Low complexity" evidence="1">
    <location>
        <begin position="317"/>
        <end position="339"/>
    </location>
</feature>
<feature type="transmembrane region" description="Helical" evidence="2">
    <location>
        <begin position="120"/>
        <end position="142"/>
    </location>
</feature>
<keyword evidence="2" id="KW-0812">Transmembrane</keyword>
<evidence type="ECO:0008006" key="5">
    <source>
        <dbReference type="Google" id="ProtNLM"/>
    </source>
</evidence>
<name>A0A919B3X8_9ACTN</name>
<dbReference type="AlphaFoldDB" id="A0A919B3X8"/>
<keyword evidence="2" id="KW-1133">Transmembrane helix</keyword>
<dbReference type="EMBL" id="BNBD01000005">
    <property type="protein sequence ID" value="GHF48313.1"/>
    <property type="molecule type" value="Genomic_DNA"/>
</dbReference>
<feature type="compositionally biased region" description="Low complexity" evidence="1">
    <location>
        <begin position="39"/>
        <end position="48"/>
    </location>
</feature>
<evidence type="ECO:0000313" key="3">
    <source>
        <dbReference type="EMBL" id="GHF48313.1"/>
    </source>
</evidence>
<organism evidence="3 4">
    <name type="scientific">Streptomyces mashuensis</name>
    <dbReference type="NCBI Taxonomy" id="33904"/>
    <lineage>
        <taxon>Bacteria</taxon>
        <taxon>Bacillati</taxon>
        <taxon>Actinomycetota</taxon>
        <taxon>Actinomycetes</taxon>
        <taxon>Kitasatosporales</taxon>
        <taxon>Streptomycetaceae</taxon>
        <taxon>Streptomyces</taxon>
    </lineage>
</organism>
<sequence>MADDHRYDWLDDAAAERLLTGSPLIPPAPTPTPTPASPSPSCGTDAGADGVGGVDGAARLEAALRVLRTPAHVAAGPGSEPLPGEEAALAAFREARVARAAATARPAKARFRLRRPARAALALTLAGCAVGGVAVAAGTGVLPSPFRSPGRQAAAPAAGLPTAAETDGGRSTTPHPGTPGSPTPGASGTPRPYRTPGATGTPGPGSTGGTATPGDPDHEPDHGSSATPPHDGGTDKGGPATADPARALAVRLCQTFLQQSKRRGGGLDDEDARTLERSAGGAAGVRAYCERLLAAEGDDGDGDEGDIARNGGGRGGSNPRSTPGSRPQAGLPGLPQLPGVTFSGSTAL</sequence>
<reference evidence="3" key="1">
    <citation type="journal article" date="2014" name="Int. J. Syst. Evol. Microbiol.">
        <title>Complete genome sequence of Corynebacterium casei LMG S-19264T (=DSM 44701T), isolated from a smear-ripened cheese.</title>
        <authorList>
            <consortium name="US DOE Joint Genome Institute (JGI-PGF)"/>
            <person name="Walter F."/>
            <person name="Albersmeier A."/>
            <person name="Kalinowski J."/>
            <person name="Ruckert C."/>
        </authorList>
    </citation>
    <scope>NUCLEOTIDE SEQUENCE</scope>
    <source>
        <strain evidence="3">JCM 4059</strain>
    </source>
</reference>
<feature type="compositionally biased region" description="Low complexity" evidence="1">
    <location>
        <begin position="183"/>
        <end position="199"/>
    </location>
</feature>
<comment type="caution">
    <text evidence="3">The sequence shown here is derived from an EMBL/GenBank/DDBJ whole genome shotgun (WGS) entry which is preliminary data.</text>
</comment>
<feature type="compositionally biased region" description="Pro residues" evidence="1">
    <location>
        <begin position="24"/>
        <end position="38"/>
    </location>
</feature>
<keyword evidence="2" id="KW-0472">Membrane</keyword>
<feature type="region of interest" description="Disordered" evidence="1">
    <location>
        <begin position="20"/>
        <end position="54"/>
    </location>
</feature>
<evidence type="ECO:0000313" key="4">
    <source>
        <dbReference type="Proteomes" id="UP000638313"/>
    </source>
</evidence>
<feature type="region of interest" description="Disordered" evidence="1">
    <location>
        <begin position="147"/>
        <end position="348"/>
    </location>
</feature>
<keyword evidence="4" id="KW-1185">Reference proteome</keyword>
<dbReference type="Proteomes" id="UP000638313">
    <property type="component" value="Unassembled WGS sequence"/>
</dbReference>
<protein>
    <recommendedName>
        <fullName evidence="5">Extensin</fullName>
    </recommendedName>
</protein>
<accession>A0A919B3X8</accession>
<evidence type="ECO:0000256" key="2">
    <source>
        <dbReference type="SAM" id="Phobius"/>
    </source>
</evidence>
<dbReference type="RefSeq" id="WP_190130236.1">
    <property type="nucleotide sequence ID" value="NZ_BNBD01000005.1"/>
</dbReference>
<feature type="compositionally biased region" description="Acidic residues" evidence="1">
    <location>
        <begin position="296"/>
        <end position="305"/>
    </location>
</feature>
<reference evidence="3" key="2">
    <citation type="submission" date="2020-09" db="EMBL/GenBank/DDBJ databases">
        <authorList>
            <person name="Sun Q."/>
            <person name="Ohkuma M."/>
        </authorList>
    </citation>
    <scope>NUCLEOTIDE SEQUENCE</scope>
    <source>
        <strain evidence="3">JCM 4059</strain>
    </source>
</reference>
<evidence type="ECO:0000256" key="1">
    <source>
        <dbReference type="SAM" id="MobiDB-lite"/>
    </source>
</evidence>
<feature type="compositionally biased region" description="Low complexity" evidence="1">
    <location>
        <begin position="153"/>
        <end position="175"/>
    </location>
</feature>
<gene>
    <name evidence="3" type="ORF">GCM10010218_32240</name>
</gene>